<reference evidence="2 3" key="1">
    <citation type="submission" date="2018-12" db="EMBL/GenBank/DDBJ databases">
        <title>Rubrispira sanarue gen. nov., sp., nov., a member of the order Silvanigrellales, isolated from a brackish lake in Hamamatsu Japan.</title>
        <authorList>
            <person name="Maejima Y."/>
            <person name="Iino T."/>
            <person name="Muraguchi Y."/>
            <person name="Fukuda K."/>
            <person name="Nojiri H."/>
            <person name="Ohkuma M."/>
            <person name="Moriuchi R."/>
            <person name="Dohra H."/>
            <person name="Kimbara K."/>
            <person name="Shintani M."/>
        </authorList>
    </citation>
    <scope>NUCLEOTIDE SEQUENCE [LARGE SCALE GENOMIC DNA]</scope>
    <source>
        <strain evidence="2 3">RF1110005</strain>
    </source>
</reference>
<feature type="transmembrane region" description="Helical" evidence="1">
    <location>
        <begin position="35"/>
        <end position="58"/>
    </location>
</feature>
<evidence type="ECO:0000313" key="2">
    <source>
        <dbReference type="EMBL" id="BBH51947.1"/>
    </source>
</evidence>
<proteinExistence type="predicted"/>
<keyword evidence="1" id="KW-0812">Transmembrane</keyword>
<dbReference type="AlphaFoldDB" id="A0A4V0P245"/>
<evidence type="ECO:0000313" key="3">
    <source>
        <dbReference type="Proteomes" id="UP000291236"/>
    </source>
</evidence>
<dbReference type="Proteomes" id="UP000291236">
    <property type="component" value="Chromosome"/>
</dbReference>
<keyword evidence="1" id="KW-1133">Transmembrane helix</keyword>
<dbReference type="KEGG" id="sbf:JCM31447_03760"/>
<evidence type="ECO:0000256" key="1">
    <source>
        <dbReference type="SAM" id="Phobius"/>
    </source>
</evidence>
<name>A0A4V0P245_FLUSA</name>
<dbReference type="EMBL" id="AP019368">
    <property type="protein sequence ID" value="BBH51947.1"/>
    <property type="molecule type" value="Genomic_DNA"/>
</dbReference>
<keyword evidence="1" id="KW-0472">Membrane</keyword>
<gene>
    <name evidence="2" type="ORF">JCM31447_03760</name>
</gene>
<keyword evidence="3" id="KW-1185">Reference proteome</keyword>
<organism evidence="2 3">
    <name type="scientific">Fluviispira sanaruensis</name>
    <dbReference type="NCBI Taxonomy" id="2493639"/>
    <lineage>
        <taxon>Bacteria</taxon>
        <taxon>Pseudomonadati</taxon>
        <taxon>Bdellovibrionota</taxon>
        <taxon>Oligoflexia</taxon>
        <taxon>Silvanigrellales</taxon>
        <taxon>Silvanigrellaceae</taxon>
        <taxon>Fluviispira</taxon>
    </lineage>
</organism>
<sequence length="298" mass="33970">MNSIQNNSKKQTRKFNIIYFTDSNKTHHYKFNLTFIKIVITLFVLLNTSSFILIYISYSMIKNSTNQEKYIVNFKKDILNYYFEKTYLKDERKKEHENIASMIENEIKKENMTTSPSIVKSEVKIENKNLNATQAIENTIPTAPVNPPINNIAQETAKPKNPSDTIIPPVVLHEKKAIILEDSGIKIENPKFVQSDSSTKITFSLLNTGTVKTISGNICLVIIGSSPQGENKIFKIPNHLELSTEQVPFTCGPGNLVKFSRLRPSEFNINIDKNEFIIKKINIYFSDKNKPGVVLNSF</sequence>
<accession>A0A4V0P245</accession>
<protein>
    <submittedName>
        <fullName evidence="2">Uncharacterized protein</fullName>
    </submittedName>
</protein>